<dbReference type="KEGG" id="hch:HCH_02969"/>
<name>Q2SHY5_HAHCH</name>
<keyword evidence="7" id="KW-1185">Reference proteome</keyword>
<evidence type="ECO:0000256" key="2">
    <source>
        <dbReference type="ARBA" id="ARBA00022692"/>
    </source>
</evidence>
<accession>Q2SHY5</accession>
<sequence>MAATATKEDTTETEVNVEERLANVRAMTRKYVLGSMGVGLVPIPVVDFAGLTALQLKMLHSMSKIYGIKFSQDIGKSLIASLVGSAAPVPLGVSLASLTKMIPVIGTVLGSTSVAIIAGASTYALARVFIQHFESGGNFLNFDPEAVRAFYAEELEKGKAYAENLGKDDKSAKTTAGAKA</sequence>
<dbReference type="GO" id="GO:0016020">
    <property type="term" value="C:membrane"/>
    <property type="evidence" value="ECO:0007669"/>
    <property type="project" value="UniProtKB-SubCell"/>
</dbReference>
<dbReference type="HOGENOM" id="CLU_076562_1_0_6"/>
<keyword evidence="3 5" id="KW-1133">Transmembrane helix</keyword>
<proteinExistence type="predicted"/>
<feature type="transmembrane region" description="Helical" evidence="5">
    <location>
        <begin position="31"/>
        <end position="56"/>
    </location>
</feature>
<dbReference type="EMBL" id="CP000155">
    <property type="protein sequence ID" value="ABC29739.1"/>
    <property type="molecule type" value="Genomic_DNA"/>
</dbReference>
<organism evidence="6 7">
    <name type="scientific">Hahella chejuensis (strain KCTC 2396)</name>
    <dbReference type="NCBI Taxonomy" id="349521"/>
    <lineage>
        <taxon>Bacteria</taxon>
        <taxon>Pseudomonadati</taxon>
        <taxon>Pseudomonadota</taxon>
        <taxon>Gammaproteobacteria</taxon>
        <taxon>Oceanospirillales</taxon>
        <taxon>Hahellaceae</taxon>
        <taxon>Hahella</taxon>
    </lineage>
</organism>
<evidence type="ECO:0000256" key="4">
    <source>
        <dbReference type="ARBA" id="ARBA00023136"/>
    </source>
</evidence>
<feature type="transmembrane region" description="Helical" evidence="5">
    <location>
        <begin position="104"/>
        <end position="126"/>
    </location>
</feature>
<dbReference type="eggNOG" id="COG3597">
    <property type="taxonomic scope" value="Bacteria"/>
</dbReference>
<reference evidence="6 7" key="1">
    <citation type="journal article" date="2005" name="Nucleic Acids Res.">
        <title>Genomic blueprint of Hahella chejuensis, a marine microbe producing an algicidal agent.</title>
        <authorList>
            <person name="Jeong H."/>
            <person name="Yim J.H."/>
            <person name="Lee C."/>
            <person name="Choi S.-H."/>
            <person name="Park Y.K."/>
            <person name="Yoon S.H."/>
            <person name="Hur C.-G."/>
            <person name="Kang H.-Y."/>
            <person name="Kim D."/>
            <person name="Lee H.H."/>
            <person name="Park K.H."/>
            <person name="Park S.-H."/>
            <person name="Park H.-S."/>
            <person name="Lee H.K."/>
            <person name="Oh T.K."/>
            <person name="Kim J.F."/>
        </authorList>
    </citation>
    <scope>NUCLEOTIDE SEQUENCE [LARGE SCALE GENOMIC DNA]</scope>
    <source>
        <strain evidence="6 7">KCTC 2396</strain>
    </source>
</reference>
<dbReference type="RefSeq" id="WP_011396808.1">
    <property type="nucleotide sequence ID" value="NC_007645.1"/>
</dbReference>
<protein>
    <submittedName>
        <fullName evidence="6">Uncharacterized protein/domain associated with GTPase</fullName>
    </submittedName>
</protein>
<dbReference type="AlphaFoldDB" id="Q2SHY5"/>
<evidence type="ECO:0000256" key="5">
    <source>
        <dbReference type="SAM" id="Phobius"/>
    </source>
</evidence>
<dbReference type="STRING" id="349521.HCH_02969"/>
<gene>
    <name evidence="6" type="ordered locus">HCH_02969</name>
</gene>
<evidence type="ECO:0000313" key="7">
    <source>
        <dbReference type="Proteomes" id="UP000000238"/>
    </source>
</evidence>
<evidence type="ECO:0000256" key="3">
    <source>
        <dbReference type="ARBA" id="ARBA00022989"/>
    </source>
</evidence>
<dbReference type="InterPro" id="IPR021147">
    <property type="entry name" value="DUF697"/>
</dbReference>
<feature type="transmembrane region" description="Helical" evidence="5">
    <location>
        <begin position="77"/>
        <end position="98"/>
    </location>
</feature>
<dbReference type="Pfam" id="PF05128">
    <property type="entry name" value="DUF697"/>
    <property type="match status" value="1"/>
</dbReference>
<keyword evidence="2 5" id="KW-0812">Transmembrane</keyword>
<dbReference type="Proteomes" id="UP000000238">
    <property type="component" value="Chromosome"/>
</dbReference>
<dbReference type="OrthoDB" id="980719at2"/>
<keyword evidence="4 5" id="KW-0472">Membrane</keyword>
<evidence type="ECO:0000313" key="6">
    <source>
        <dbReference type="EMBL" id="ABC29739.1"/>
    </source>
</evidence>
<evidence type="ECO:0000256" key="1">
    <source>
        <dbReference type="ARBA" id="ARBA00004141"/>
    </source>
</evidence>
<comment type="subcellular location">
    <subcellularLocation>
        <location evidence="1">Membrane</location>
        <topology evidence="1">Multi-pass membrane protein</topology>
    </subcellularLocation>
</comment>